<feature type="transmembrane region" description="Helical" evidence="1">
    <location>
        <begin position="7"/>
        <end position="37"/>
    </location>
</feature>
<evidence type="ECO:0000313" key="2">
    <source>
        <dbReference type="EMBL" id="QEH61303.1"/>
    </source>
</evidence>
<sequence length="134" mass="15688">MESKKTPIIVFLILCSVILLPFSIMFLVAIFIGIALFFDDVVVTGDTWIVQYIYIASTLIIIQLIFNVIVCSLFLKFDNNNKIMTNIFIFWNLLSIYSMPFYFLFAGFAIYFLVSKKKLFQKQDNELQQQNAYF</sequence>
<keyword evidence="3" id="KW-1185">Reference proteome</keyword>
<accession>A0A5B9Y3G6</accession>
<evidence type="ECO:0000256" key="1">
    <source>
        <dbReference type="SAM" id="Phobius"/>
    </source>
</evidence>
<proteinExistence type="predicted"/>
<reference evidence="2 3" key="1">
    <citation type="submission" date="2019-08" db="EMBL/GenBank/DDBJ databases">
        <title>Complete genome sequence of Spiroplasma chinense CCH (DSM 19755).</title>
        <authorList>
            <person name="Shen H.-Y."/>
            <person name="Lin Y.-C."/>
            <person name="Chou L."/>
            <person name="Kuo C.-H."/>
        </authorList>
    </citation>
    <scope>NUCLEOTIDE SEQUENCE [LARGE SCALE GENOMIC DNA]</scope>
    <source>
        <strain evidence="2 3">CCH</strain>
    </source>
</reference>
<feature type="transmembrane region" description="Helical" evidence="1">
    <location>
        <begin position="87"/>
        <end position="114"/>
    </location>
</feature>
<dbReference type="KEGG" id="schi:SCHIN_v1c01050"/>
<name>A0A5B9Y3G6_9MOLU</name>
<dbReference type="RefSeq" id="WP_166507698.1">
    <property type="nucleotide sequence ID" value="NZ_CP043026.1"/>
</dbReference>
<dbReference type="AlphaFoldDB" id="A0A5B9Y3G6"/>
<keyword evidence="1" id="KW-0812">Transmembrane</keyword>
<feature type="transmembrane region" description="Helical" evidence="1">
    <location>
        <begin position="49"/>
        <end position="75"/>
    </location>
</feature>
<protein>
    <recommendedName>
        <fullName evidence="4">Transmembrane protein</fullName>
    </recommendedName>
</protein>
<organism evidence="2 3">
    <name type="scientific">Spiroplasma chinense</name>
    <dbReference type="NCBI Taxonomy" id="216932"/>
    <lineage>
        <taxon>Bacteria</taxon>
        <taxon>Bacillati</taxon>
        <taxon>Mycoplasmatota</taxon>
        <taxon>Mollicutes</taxon>
        <taxon>Entomoplasmatales</taxon>
        <taxon>Spiroplasmataceae</taxon>
        <taxon>Spiroplasma</taxon>
    </lineage>
</organism>
<gene>
    <name evidence="2" type="ORF">SCHIN_v1c01050</name>
</gene>
<dbReference type="EMBL" id="CP043026">
    <property type="protein sequence ID" value="QEH61303.1"/>
    <property type="molecule type" value="Genomic_DNA"/>
</dbReference>
<keyword evidence="1" id="KW-1133">Transmembrane helix</keyword>
<keyword evidence="1" id="KW-0472">Membrane</keyword>
<evidence type="ECO:0008006" key="4">
    <source>
        <dbReference type="Google" id="ProtNLM"/>
    </source>
</evidence>
<dbReference type="Proteomes" id="UP000323144">
    <property type="component" value="Chromosome"/>
</dbReference>
<evidence type="ECO:0000313" key="3">
    <source>
        <dbReference type="Proteomes" id="UP000323144"/>
    </source>
</evidence>